<dbReference type="NCBIfam" id="TIGR02095">
    <property type="entry name" value="glgA"/>
    <property type="match status" value="1"/>
</dbReference>
<comment type="similarity">
    <text evidence="3 7">Belongs to the glycosyltransferase 1 family. Bacterial/plant glycogen synthase subfamily.</text>
</comment>
<dbReference type="GO" id="GO:0009011">
    <property type="term" value="F:alpha-1,4-glucan glucosyltransferase (ADP-glucose donor) activity"/>
    <property type="evidence" value="ECO:0007669"/>
    <property type="project" value="UniProtKB-UniRule"/>
</dbReference>
<dbReference type="SUPFAM" id="SSF53756">
    <property type="entry name" value="UDP-Glycosyltransferase/glycogen phosphorylase"/>
    <property type="match status" value="1"/>
</dbReference>
<dbReference type="Pfam" id="PF00534">
    <property type="entry name" value="Glycos_transf_1"/>
    <property type="match status" value="1"/>
</dbReference>
<keyword evidence="5 7" id="KW-0808">Transferase</keyword>
<evidence type="ECO:0000256" key="5">
    <source>
        <dbReference type="ARBA" id="ARBA00022679"/>
    </source>
</evidence>
<organism evidence="10 12">
    <name type="scientific">Eubacterium ramulus</name>
    <dbReference type="NCBI Taxonomy" id="39490"/>
    <lineage>
        <taxon>Bacteria</taxon>
        <taxon>Bacillati</taxon>
        <taxon>Bacillota</taxon>
        <taxon>Clostridia</taxon>
        <taxon>Eubacteriales</taxon>
        <taxon>Eubacteriaceae</taxon>
        <taxon>Eubacterium</taxon>
    </lineage>
</organism>
<dbReference type="PANTHER" id="PTHR45825:SF11">
    <property type="entry name" value="ALPHA AMYLASE DOMAIN-CONTAINING PROTEIN"/>
    <property type="match status" value="1"/>
</dbReference>
<feature type="domain" description="Starch synthase catalytic" evidence="9">
    <location>
        <begin position="3"/>
        <end position="240"/>
    </location>
</feature>
<feature type="binding site" evidence="7">
    <location>
        <position position="16"/>
    </location>
    <ligand>
        <name>ADP-alpha-D-glucose</name>
        <dbReference type="ChEBI" id="CHEBI:57498"/>
    </ligand>
</feature>
<dbReference type="OrthoDB" id="9808590at2"/>
<keyword evidence="4 7" id="KW-0328">Glycosyltransferase</keyword>
<gene>
    <name evidence="10" type="primary">glgA_2</name>
    <name evidence="7 11" type="synonym">glgA</name>
    <name evidence="10" type="ORF">ERS852448_02186</name>
    <name evidence="11" type="ORF">GKE72_01150</name>
</gene>
<dbReference type="EMBL" id="WKRA01000001">
    <property type="protein sequence ID" value="MSD14702.1"/>
    <property type="molecule type" value="Genomic_DNA"/>
</dbReference>
<dbReference type="AlphaFoldDB" id="A0A173UP76"/>
<evidence type="ECO:0000256" key="4">
    <source>
        <dbReference type="ARBA" id="ARBA00022676"/>
    </source>
</evidence>
<dbReference type="Pfam" id="PF08323">
    <property type="entry name" value="Glyco_transf_5"/>
    <property type="match status" value="1"/>
</dbReference>
<evidence type="ECO:0000256" key="1">
    <source>
        <dbReference type="ARBA" id="ARBA00001478"/>
    </source>
</evidence>
<comment type="function">
    <text evidence="2 7">Synthesizes alpha-1,4-glucan chains using ADP-glucose.</text>
</comment>
<dbReference type="STRING" id="39490.ERS852448_02186"/>
<feature type="domain" description="Glycosyl transferase family 1" evidence="8">
    <location>
        <begin position="294"/>
        <end position="439"/>
    </location>
</feature>
<dbReference type="GeneID" id="97391246"/>
<reference evidence="11 13" key="2">
    <citation type="journal article" date="2019" name="Nat. Med.">
        <title>A library of human gut bacterial isolates paired with longitudinal multiomics data enables mechanistic microbiome research.</title>
        <authorList>
            <person name="Poyet M."/>
            <person name="Groussin M."/>
            <person name="Gibbons S.M."/>
            <person name="Avila-Pacheco J."/>
            <person name="Jiang X."/>
            <person name="Kearney S.M."/>
            <person name="Perrotta A.R."/>
            <person name="Berdy B."/>
            <person name="Zhao S."/>
            <person name="Lieberman T.D."/>
            <person name="Swanson P.K."/>
            <person name="Smith M."/>
            <person name="Roesemann S."/>
            <person name="Alexander J.E."/>
            <person name="Rich S.A."/>
            <person name="Livny J."/>
            <person name="Vlamakis H."/>
            <person name="Clish C."/>
            <person name="Bullock K."/>
            <person name="Deik A."/>
            <person name="Scott J."/>
            <person name="Pierce K.A."/>
            <person name="Xavier R.J."/>
            <person name="Alm E.J."/>
        </authorList>
    </citation>
    <scope>NUCLEOTIDE SEQUENCE [LARGE SCALE GENOMIC DNA]</scope>
    <source>
        <strain evidence="11 13">BIOML-A3</strain>
    </source>
</reference>
<dbReference type="InterPro" id="IPR011835">
    <property type="entry name" value="GS/SS"/>
</dbReference>
<reference evidence="10 12" key="1">
    <citation type="submission" date="2015-09" db="EMBL/GenBank/DDBJ databases">
        <authorList>
            <consortium name="Pathogen Informatics"/>
        </authorList>
    </citation>
    <scope>NUCLEOTIDE SEQUENCE [LARGE SCALE GENOMIC DNA]</scope>
    <source>
        <strain evidence="10 12">2789STDY5608891</strain>
    </source>
</reference>
<proteinExistence type="inferred from homology"/>
<evidence type="ECO:0000256" key="6">
    <source>
        <dbReference type="ARBA" id="ARBA00023056"/>
    </source>
</evidence>
<evidence type="ECO:0000256" key="7">
    <source>
        <dbReference type="HAMAP-Rule" id="MF_00484"/>
    </source>
</evidence>
<sequence length="482" mass="55914">MKKVLFAASECVPFIKTGGLADVCGALPKQFDKEEWDVRVVIPNYSCIPEKYRNQFEYVTHFYMGTGPYVPSKYVGVLKYELDGITYYFIDNQEYFDCFLPYGDIRYDIEKFTFFDKAVLSMLPQIGFQPDLIHCHDWQAGLIPVFLKTEFQGDMFFWGMKTIMTIHNLKFQGIWDVKTMMGLTGFPKELFTPDKLEFQKDANMLKGGLVYADYITTVSDTYAQEIQTPYYGEGLDGLLSARHFDMQGIVNGIDYDIYNPETDPKLFVNYNRDNFRKKKSENKVKLQEMLGLTVDKKKYMIGLISRLTDQKGLDLIDYVFERILDDNTQFVVIGTGEERYENMFRHFAWKYGDRVSANICYDSDLAQKLYASADAFLMPSRFEPCGLTQLMAFRYGTVPIVRETGGLKDTVEPYNEYENTGTGFSFTNYNGEDMLNVINYSKTVFFERKRQWNQIVDRGMAKDFSWKVSAGRYAGLYSYLIG</sequence>
<evidence type="ECO:0000313" key="13">
    <source>
        <dbReference type="Proteomes" id="UP000431304"/>
    </source>
</evidence>
<dbReference type="Gene3D" id="3.40.50.2000">
    <property type="entry name" value="Glycogen Phosphorylase B"/>
    <property type="match status" value="2"/>
</dbReference>
<evidence type="ECO:0000313" key="12">
    <source>
        <dbReference type="Proteomes" id="UP000095492"/>
    </source>
</evidence>
<comment type="pathway">
    <text evidence="7">Glycan biosynthesis; glycogen biosynthesis.</text>
</comment>
<accession>A0A173UP76</accession>
<name>A0A173UP76_EUBRA</name>
<dbReference type="RefSeq" id="WP_022036022.1">
    <property type="nucleotide sequence ID" value="NZ_CABKSU010000057.1"/>
</dbReference>
<dbReference type="Proteomes" id="UP000095492">
    <property type="component" value="Unassembled WGS sequence"/>
</dbReference>
<dbReference type="EC" id="2.4.1.21" evidence="7"/>
<evidence type="ECO:0000259" key="9">
    <source>
        <dbReference type="Pfam" id="PF08323"/>
    </source>
</evidence>
<dbReference type="GO" id="GO:0004373">
    <property type="term" value="F:alpha-1,4-glucan glucosyltransferase (UDP-glucose donor) activity"/>
    <property type="evidence" value="ECO:0007669"/>
    <property type="project" value="InterPro"/>
</dbReference>
<evidence type="ECO:0000256" key="2">
    <source>
        <dbReference type="ARBA" id="ARBA00002764"/>
    </source>
</evidence>
<dbReference type="CDD" id="cd03791">
    <property type="entry name" value="GT5_Glycogen_synthase_DULL1-like"/>
    <property type="match status" value="1"/>
</dbReference>
<keyword evidence="6 7" id="KW-0320">Glycogen biosynthesis</keyword>
<dbReference type="Proteomes" id="UP000431304">
    <property type="component" value="Unassembled WGS sequence"/>
</dbReference>
<protein>
    <recommendedName>
        <fullName evidence="7">Glycogen synthase</fullName>
        <ecNumber evidence="7">2.4.1.21</ecNumber>
    </recommendedName>
    <alternativeName>
        <fullName evidence="7">Starch [bacterial glycogen] synthase</fullName>
    </alternativeName>
</protein>
<dbReference type="HAMAP" id="MF_00484">
    <property type="entry name" value="Glycogen_synth"/>
    <property type="match status" value="1"/>
</dbReference>
<dbReference type="InterPro" id="IPR001296">
    <property type="entry name" value="Glyco_trans_1"/>
</dbReference>
<dbReference type="PANTHER" id="PTHR45825">
    <property type="entry name" value="GRANULE-BOUND STARCH SYNTHASE 1, CHLOROPLASTIC/AMYLOPLASTIC"/>
    <property type="match status" value="1"/>
</dbReference>
<dbReference type="GeneID" id="42786576"/>
<dbReference type="UniPathway" id="UPA00164"/>
<evidence type="ECO:0000313" key="11">
    <source>
        <dbReference type="EMBL" id="MSD14702.1"/>
    </source>
</evidence>
<evidence type="ECO:0000259" key="8">
    <source>
        <dbReference type="Pfam" id="PF00534"/>
    </source>
</evidence>
<dbReference type="InterPro" id="IPR013534">
    <property type="entry name" value="Starch_synth_cat_dom"/>
</dbReference>
<evidence type="ECO:0000313" key="10">
    <source>
        <dbReference type="EMBL" id="CUN16832.1"/>
    </source>
</evidence>
<dbReference type="EMBL" id="CYYA01000015">
    <property type="protein sequence ID" value="CUN16832.1"/>
    <property type="molecule type" value="Genomic_DNA"/>
</dbReference>
<dbReference type="NCBIfam" id="NF001898">
    <property type="entry name" value="PRK00654.1-1"/>
    <property type="match status" value="1"/>
</dbReference>
<comment type="catalytic activity">
    <reaction evidence="1 7">
        <text>[(1-&gt;4)-alpha-D-glucosyl](n) + ADP-alpha-D-glucose = [(1-&gt;4)-alpha-D-glucosyl](n+1) + ADP + H(+)</text>
        <dbReference type="Rhea" id="RHEA:18189"/>
        <dbReference type="Rhea" id="RHEA-COMP:9584"/>
        <dbReference type="Rhea" id="RHEA-COMP:9587"/>
        <dbReference type="ChEBI" id="CHEBI:15378"/>
        <dbReference type="ChEBI" id="CHEBI:15444"/>
        <dbReference type="ChEBI" id="CHEBI:57498"/>
        <dbReference type="ChEBI" id="CHEBI:456216"/>
        <dbReference type="EC" id="2.4.1.21"/>
    </reaction>
</comment>
<dbReference type="GO" id="GO:0005978">
    <property type="term" value="P:glycogen biosynthetic process"/>
    <property type="evidence" value="ECO:0007669"/>
    <property type="project" value="UniProtKB-UniRule"/>
</dbReference>
<evidence type="ECO:0000256" key="3">
    <source>
        <dbReference type="ARBA" id="ARBA00010281"/>
    </source>
</evidence>